<dbReference type="EMBL" id="JBJQOH010000002">
    <property type="protein sequence ID" value="KAL3697949.1"/>
    <property type="molecule type" value="Genomic_DNA"/>
</dbReference>
<protein>
    <submittedName>
        <fullName evidence="2">Uncharacterized protein</fullName>
    </submittedName>
</protein>
<dbReference type="AlphaFoldDB" id="A0ABD3I5Z5"/>
<comment type="caution">
    <text evidence="2">The sequence shown here is derived from an EMBL/GenBank/DDBJ whole genome shotgun (WGS) entry which is preliminary data.</text>
</comment>
<feature type="region of interest" description="Disordered" evidence="1">
    <location>
        <begin position="342"/>
        <end position="365"/>
    </location>
</feature>
<gene>
    <name evidence="2" type="ORF">R1sor_012025</name>
</gene>
<proteinExistence type="predicted"/>
<dbReference type="Proteomes" id="UP001633002">
    <property type="component" value="Unassembled WGS sequence"/>
</dbReference>
<accession>A0ABD3I5Z5</accession>
<name>A0ABD3I5Z5_9MARC</name>
<keyword evidence="3" id="KW-1185">Reference proteome</keyword>
<evidence type="ECO:0000313" key="2">
    <source>
        <dbReference type="EMBL" id="KAL3697949.1"/>
    </source>
</evidence>
<organism evidence="2 3">
    <name type="scientific">Riccia sorocarpa</name>
    <dbReference type="NCBI Taxonomy" id="122646"/>
    <lineage>
        <taxon>Eukaryota</taxon>
        <taxon>Viridiplantae</taxon>
        <taxon>Streptophyta</taxon>
        <taxon>Embryophyta</taxon>
        <taxon>Marchantiophyta</taxon>
        <taxon>Marchantiopsida</taxon>
        <taxon>Marchantiidae</taxon>
        <taxon>Marchantiales</taxon>
        <taxon>Ricciaceae</taxon>
        <taxon>Riccia</taxon>
    </lineage>
</organism>
<evidence type="ECO:0000256" key="1">
    <source>
        <dbReference type="SAM" id="MobiDB-lite"/>
    </source>
</evidence>
<reference evidence="2 3" key="1">
    <citation type="submission" date="2024-09" db="EMBL/GenBank/DDBJ databases">
        <title>Chromosome-scale assembly of Riccia sorocarpa.</title>
        <authorList>
            <person name="Paukszto L."/>
        </authorList>
    </citation>
    <scope>NUCLEOTIDE SEQUENCE [LARGE SCALE GENOMIC DNA]</scope>
    <source>
        <strain evidence="2">LP-2024</strain>
        <tissue evidence="2">Aerial parts of the thallus</tissue>
    </source>
</reference>
<evidence type="ECO:0000313" key="3">
    <source>
        <dbReference type="Proteomes" id="UP001633002"/>
    </source>
</evidence>
<sequence length="385" mass="44041">MKWKTKESVFIKYFEEHWSSRLEECVVSYRTHKHSNQNTTGALERWQAILKAHIRSSTYTKARRKISWLAILLTSTIELYYWCSAELKEHGRIWNKVVEGQVVTVCAKAKTIPDTAIMHLEVDNIRVQVKALLMDGVTETEIVRTMGRKFDSVAGGRNKLPHVQSSSPSSVMDGDQELQLPQEPTFHFPFAVEEEMPATSTATTTEDILSEVRKFGVNVEGDDFFIQEVFIRCKGAIQEVLNSRAKRQLNLDLHDQLACKVPHLLDLNQVDPEAANIERKKGWYEKLTKLYSGKHKRRSDITQQETLDVTKPLERLPRVPYQSLDSWFDGADLMATLGKECGQKRRKTNPLVRQKIGSQNKQPRKSALTVRVVLSPLDLNALPTK</sequence>